<dbReference type="SUPFAM" id="SSF53335">
    <property type="entry name" value="S-adenosyl-L-methionine-dependent methyltransferases"/>
    <property type="match status" value="1"/>
</dbReference>
<name>A0AAD6HAL3_9EURO</name>
<dbReference type="Proteomes" id="UP001215712">
    <property type="component" value="Unassembled WGS sequence"/>
</dbReference>
<keyword evidence="2" id="KW-1185">Reference proteome</keyword>
<reference evidence="1" key="1">
    <citation type="journal article" date="2023" name="IMA Fungus">
        <title>Comparative genomic study of the Penicillium genus elucidates a diverse pangenome and 15 lateral gene transfer events.</title>
        <authorList>
            <person name="Petersen C."/>
            <person name="Sorensen T."/>
            <person name="Nielsen M.R."/>
            <person name="Sondergaard T.E."/>
            <person name="Sorensen J.L."/>
            <person name="Fitzpatrick D.A."/>
            <person name="Frisvad J.C."/>
            <person name="Nielsen K.L."/>
        </authorList>
    </citation>
    <scope>NUCLEOTIDE SEQUENCE</scope>
    <source>
        <strain evidence="1">IBT 17514</strain>
    </source>
</reference>
<sequence>MLHSRLRPLPHRPAIPVADSHKSFSDEEVPEDHFEAFLAHLFPDDVSSFHGVPGQHLLYSSRRYGDLDIMVPSYPEKNYGASTLDDDRQLQAHFLWSAGIIIAESVESADGPSPALADAETESKNSNSNASLKRDIWECTRTECIGIWCRCPFTRIPLTMSPGAALPSLICALANASSVTATDHPSSPSLLGAIEFNLTHNLQSRNSELVGSQSQGPEISIHPHQWGILSDSFAIDNKARFTRIIAASCYWMPLQHEYLCQSLQWFLAPGGKIWMSAGFHTGRPILADFFEKAKKYGFVVQCIWERDLIGEEGKGEVRRDWVPFREDGPENWKRWCVVAVLKRKNE</sequence>
<evidence type="ECO:0000313" key="2">
    <source>
        <dbReference type="Proteomes" id="UP001215712"/>
    </source>
</evidence>
<dbReference type="EMBL" id="JAQJAN010000023">
    <property type="protein sequence ID" value="KAJ5703422.1"/>
    <property type="molecule type" value="Genomic_DNA"/>
</dbReference>
<gene>
    <name evidence="1" type="ORF">N7493_011811</name>
</gene>
<comment type="caution">
    <text evidence="1">The sequence shown here is derived from an EMBL/GenBank/DDBJ whole genome shotgun (WGS) entry which is preliminary data.</text>
</comment>
<protein>
    <submittedName>
        <fullName evidence="1">Uncharacterized protein</fullName>
    </submittedName>
</protein>
<accession>A0AAD6HAL3</accession>
<dbReference type="InterPro" id="IPR029063">
    <property type="entry name" value="SAM-dependent_MTases_sf"/>
</dbReference>
<dbReference type="AlphaFoldDB" id="A0AAD6HAL3"/>
<dbReference type="Gene3D" id="3.40.50.150">
    <property type="entry name" value="Vaccinia Virus protein VP39"/>
    <property type="match status" value="1"/>
</dbReference>
<organism evidence="1 2">
    <name type="scientific">Penicillium malachiteum</name>
    <dbReference type="NCBI Taxonomy" id="1324776"/>
    <lineage>
        <taxon>Eukaryota</taxon>
        <taxon>Fungi</taxon>
        <taxon>Dikarya</taxon>
        <taxon>Ascomycota</taxon>
        <taxon>Pezizomycotina</taxon>
        <taxon>Eurotiomycetes</taxon>
        <taxon>Eurotiomycetidae</taxon>
        <taxon>Eurotiales</taxon>
        <taxon>Aspergillaceae</taxon>
        <taxon>Penicillium</taxon>
    </lineage>
</organism>
<reference evidence="1" key="2">
    <citation type="submission" date="2023-01" db="EMBL/GenBank/DDBJ databases">
        <authorList>
            <person name="Petersen C."/>
        </authorList>
    </citation>
    <scope>NUCLEOTIDE SEQUENCE</scope>
    <source>
        <strain evidence="1">IBT 17514</strain>
    </source>
</reference>
<proteinExistence type="predicted"/>
<evidence type="ECO:0000313" key="1">
    <source>
        <dbReference type="EMBL" id="KAJ5703422.1"/>
    </source>
</evidence>